<evidence type="ECO:0000256" key="7">
    <source>
        <dbReference type="ARBA" id="ARBA00052756"/>
    </source>
</evidence>
<evidence type="ECO:0000256" key="8">
    <source>
        <dbReference type="ARBA" id="ARBA00059995"/>
    </source>
</evidence>
<dbReference type="PANTHER" id="PTHR11061">
    <property type="entry name" value="RNA M5U METHYLTRANSFERASE"/>
    <property type="match status" value="1"/>
</dbReference>
<dbReference type="FunFam" id="3.40.50.150:FF:000009">
    <property type="entry name" value="23S rRNA (Uracil(1939)-C(5))-methyltransferase RlmD"/>
    <property type="match status" value="1"/>
</dbReference>
<dbReference type="Gene3D" id="3.40.50.150">
    <property type="entry name" value="Vaccinia Virus protein VP39"/>
    <property type="match status" value="1"/>
</dbReference>
<keyword evidence="6" id="KW-0411">Iron-sulfur</keyword>
<comment type="function">
    <text evidence="8">Catalyzes the formation of 5-methyl-uridine at position 1939 (m5U1939) in 23S rRNA.</text>
</comment>
<keyword evidence="5 9" id="KW-0949">S-adenosyl-L-methionine</keyword>
<protein>
    <submittedName>
        <fullName evidence="12">23S rRNA (Uracil(1939)-C(5))-methyltransferase RlmD</fullName>
    </submittedName>
</protein>
<gene>
    <name evidence="12" type="primary">rlmD</name>
    <name evidence="12" type="ORF">EHS89_05920</name>
</gene>
<dbReference type="Proteomes" id="UP000267535">
    <property type="component" value="Unassembled WGS sequence"/>
</dbReference>
<dbReference type="GO" id="GO:0070475">
    <property type="term" value="P:rRNA base methylation"/>
    <property type="evidence" value="ECO:0007669"/>
    <property type="project" value="TreeGrafter"/>
</dbReference>
<dbReference type="SUPFAM" id="SSF53335">
    <property type="entry name" value="S-adenosyl-L-methionine-dependent methyltransferases"/>
    <property type="match status" value="1"/>
</dbReference>
<dbReference type="AlphaFoldDB" id="A0A3P1SU52"/>
<feature type="region of interest" description="Disordered" evidence="10">
    <location>
        <begin position="29"/>
        <end position="50"/>
    </location>
</feature>
<dbReference type="PROSITE" id="PS50926">
    <property type="entry name" value="TRAM"/>
    <property type="match status" value="1"/>
</dbReference>
<keyword evidence="13" id="KW-1185">Reference proteome</keyword>
<feature type="binding site" evidence="9">
    <location>
        <position position="360"/>
    </location>
    <ligand>
        <name>S-adenosyl-L-methionine</name>
        <dbReference type="ChEBI" id="CHEBI:59789"/>
    </ligand>
</feature>
<organism evidence="12 13">
    <name type="scientific">Amphritea balenae</name>
    <dbReference type="NCBI Taxonomy" id="452629"/>
    <lineage>
        <taxon>Bacteria</taxon>
        <taxon>Pseudomonadati</taxon>
        <taxon>Pseudomonadota</taxon>
        <taxon>Gammaproteobacteria</taxon>
        <taxon>Oceanospirillales</taxon>
        <taxon>Oceanospirillaceae</taxon>
        <taxon>Amphritea</taxon>
    </lineage>
</organism>
<comment type="catalytic activity">
    <reaction evidence="7">
        <text>uridine(1939) in 23S rRNA + S-adenosyl-L-methionine = 5-methyluridine(1939) in 23S rRNA + S-adenosyl-L-homocysteine + H(+)</text>
        <dbReference type="Rhea" id="RHEA:42908"/>
        <dbReference type="Rhea" id="RHEA-COMP:10278"/>
        <dbReference type="Rhea" id="RHEA-COMP:10279"/>
        <dbReference type="ChEBI" id="CHEBI:15378"/>
        <dbReference type="ChEBI" id="CHEBI:57856"/>
        <dbReference type="ChEBI" id="CHEBI:59789"/>
        <dbReference type="ChEBI" id="CHEBI:65315"/>
        <dbReference type="ChEBI" id="CHEBI:74447"/>
        <dbReference type="EC" id="2.1.1.190"/>
    </reaction>
</comment>
<dbReference type="EMBL" id="RQXV01000002">
    <property type="protein sequence ID" value="RRD00620.1"/>
    <property type="molecule type" value="Genomic_DNA"/>
</dbReference>
<keyword evidence="4 9" id="KW-0808">Transferase</keyword>
<dbReference type="Pfam" id="PF05958">
    <property type="entry name" value="tRNA_U5-meth_tr"/>
    <property type="match status" value="1"/>
</dbReference>
<evidence type="ECO:0000256" key="4">
    <source>
        <dbReference type="ARBA" id="ARBA00022679"/>
    </source>
</evidence>
<evidence type="ECO:0000256" key="6">
    <source>
        <dbReference type="ARBA" id="ARBA00023014"/>
    </source>
</evidence>
<feature type="active site" description="Nucleophile" evidence="9">
    <location>
        <position position="434"/>
    </location>
</feature>
<dbReference type="Pfam" id="PF01938">
    <property type="entry name" value="TRAM"/>
    <property type="match status" value="1"/>
</dbReference>
<dbReference type="PANTHER" id="PTHR11061:SF49">
    <property type="entry name" value="23S RRNA (URACIL(1939)-C(5))-METHYLTRANSFERASE RLMD"/>
    <property type="match status" value="1"/>
</dbReference>
<keyword evidence="3 9" id="KW-0489">Methyltransferase</keyword>
<evidence type="ECO:0000256" key="10">
    <source>
        <dbReference type="SAM" id="MobiDB-lite"/>
    </source>
</evidence>
<feature type="binding site" evidence="9">
    <location>
        <position position="339"/>
    </location>
    <ligand>
        <name>S-adenosyl-L-methionine</name>
        <dbReference type="ChEBI" id="CHEBI:59789"/>
    </ligand>
</feature>
<evidence type="ECO:0000313" key="13">
    <source>
        <dbReference type="Proteomes" id="UP000267535"/>
    </source>
</evidence>
<dbReference type="FunFam" id="2.40.50.140:FF:000097">
    <property type="entry name" value="23S rRNA (uracil(1939)-C(5))-methyltransferase RlmD"/>
    <property type="match status" value="1"/>
</dbReference>
<dbReference type="InterPro" id="IPR002792">
    <property type="entry name" value="TRAM_dom"/>
</dbReference>
<feature type="binding site" evidence="9">
    <location>
        <position position="310"/>
    </location>
    <ligand>
        <name>S-adenosyl-L-methionine</name>
        <dbReference type="ChEBI" id="CHEBI:59789"/>
    </ligand>
</feature>
<dbReference type="SUPFAM" id="SSF50249">
    <property type="entry name" value="Nucleic acid-binding proteins"/>
    <property type="match status" value="1"/>
</dbReference>
<dbReference type="RefSeq" id="WP_124925202.1">
    <property type="nucleotide sequence ID" value="NZ_BMOH01000003.1"/>
</dbReference>
<feature type="binding site" evidence="9">
    <location>
        <position position="408"/>
    </location>
    <ligand>
        <name>S-adenosyl-L-methionine</name>
        <dbReference type="ChEBI" id="CHEBI:59789"/>
    </ligand>
</feature>
<dbReference type="Gene3D" id="2.40.50.1070">
    <property type="match status" value="1"/>
</dbReference>
<proteinExistence type="inferred from homology"/>
<evidence type="ECO:0000256" key="9">
    <source>
        <dbReference type="PROSITE-ProRule" id="PRU01024"/>
    </source>
</evidence>
<keyword evidence="1" id="KW-0479">Metal-binding</keyword>
<evidence type="ECO:0000256" key="5">
    <source>
        <dbReference type="ARBA" id="ARBA00022691"/>
    </source>
</evidence>
<dbReference type="CDD" id="cd02440">
    <property type="entry name" value="AdoMet_MTases"/>
    <property type="match status" value="1"/>
</dbReference>
<evidence type="ECO:0000256" key="1">
    <source>
        <dbReference type="ARBA" id="ARBA00022485"/>
    </source>
</evidence>
<comment type="similarity">
    <text evidence="9">Belongs to the class I-like SAM-binding methyltransferase superfamily. RNA M5U methyltransferase family.</text>
</comment>
<keyword evidence="1" id="KW-0408">Iron</keyword>
<dbReference type="GO" id="GO:0070041">
    <property type="term" value="F:rRNA (uridine-C5-)-methyltransferase activity"/>
    <property type="evidence" value="ECO:0007669"/>
    <property type="project" value="TreeGrafter"/>
</dbReference>
<dbReference type="InterPro" id="IPR012340">
    <property type="entry name" value="NA-bd_OB-fold"/>
</dbReference>
<dbReference type="PROSITE" id="PS51687">
    <property type="entry name" value="SAM_MT_RNA_M5U"/>
    <property type="match status" value="1"/>
</dbReference>
<evidence type="ECO:0000259" key="11">
    <source>
        <dbReference type="PROSITE" id="PS50926"/>
    </source>
</evidence>
<dbReference type="NCBIfam" id="NF009639">
    <property type="entry name" value="PRK13168.1"/>
    <property type="match status" value="1"/>
</dbReference>
<name>A0A3P1SU52_9GAMM</name>
<evidence type="ECO:0000256" key="3">
    <source>
        <dbReference type="ARBA" id="ARBA00022603"/>
    </source>
</evidence>
<evidence type="ECO:0000313" key="12">
    <source>
        <dbReference type="EMBL" id="RRD00620.1"/>
    </source>
</evidence>
<feature type="compositionally biased region" description="Basic residues" evidence="10">
    <location>
        <begin position="32"/>
        <end position="45"/>
    </location>
</feature>
<dbReference type="InterPro" id="IPR010280">
    <property type="entry name" value="U5_MeTrfase_fam"/>
</dbReference>
<reference evidence="12 13" key="1">
    <citation type="submission" date="2018-11" db="EMBL/GenBank/DDBJ databases">
        <title>The draft genome sequence of Amphritea balenae JAMM 1525T.</title>
        <authorList>
            <person name="Fang Z."/>
            <person name="Zhang Y."/>
            <person name="Han X."/>
        </authorList>
    </citation>
    <scope>NUCLEOTIDE SEQUENCE [LARGE SCALE GENOMIC DNA]</scope>
    <source>
        <strain evidence="12 13">JAMM 1525</strain>
    </source>
</reference>
<dbReference type="OrthoDB" id="9804590at2"/>
<dbReference type="GO" id="GO:0051539">
    <property type="term" value="F:4 iron, 4 sulfur cluster binding"/>
    <property type="evidence" value="ECO:0007669"/>
    <property type="project" value="UniProtKB-KW"/>
</dbReference>
<dbReference type="InterPro" id="IPR029063">
    <property type="entry name" value="SAM-dependent_MTases_sf"/>
</dbReference>
<feature type="domain" description="TRAM" evidence="11">
    <location>
        <begin position="49"/>
        <end position="107"/>
    </location>
</feature>
<keyword evidence="2" id="KW-0698">rRNA processing</keyword>
<accession>A0A3P1SU52</accession>
<dbReference type="Gene3D" id="2.40.50.140">
    <property type="entry name" value="Nucleic acid-binding proteins"/>
    <property type="match status" value="1"/>
</dbReference>
<dbReference type="PROSITE" id="PS01231">
    <property type="entry name" value="TRMA_2"/>
    <property type="match status" value="1"/>
</dbReference>
<evidence type="ECO:0000256" key="2">
    <source>
        <dbReference type="ARBA" id="ARBA00022552"/>
    </source>
</evidence>
<keyword evidence="1" id="KW-0004">4Fe-4S</keyword>
<dbReference type="NCBIfam" id="TIGR00479">
    <property type="entry name" value="rumA"/>
    <property type="match status" value="1"/>
</dbReference>
<sequence length="494" mass="55233">MNWLFISGSACHGCFNGPALVESALRQEKHMKPNRSRNQKQRPLKRQSETLPAEAIELTIDSLSHDARGIGRYQGKTVFITDALPGEQVLARLTEEKAKFYTGQTLEVLTPDSHRISPNCPHYDQCGGCDMQHIDNAYQLELKQAQVLDQISRIGNSKPANIQPALTATNWNYRRSARIGINQLSDGEPIIGFRRSGSNLLSQIDSCAVLDKRVSDIFSRIREDLTDTGDIRHITQMEIDLGDNNGYLALRLKKALNEEHLSIFQAAANDYLLTLDLQLIGEESAANKPQPASYVLNELTLEFQPSDFIQVNPEINQQMVNKAIELLQPAEGDQILDLFCGLGNFSLPVAKSGVSVTGIEGSMSMVHRAEHNAELNQLTSCNFYCANLAEPLNGHQWYKQPYNKIILDPPRAGAAEILPQVTALKPEKILYISCNPGALARDSRILTEEGYIMQEFMVMDMFPQTHHIESMVLFTRGKKKKQKKKLFSGKGISR</sequence>
<dbReference type="InterPro" id="IPR030391">
    <property type="entry name" value="MeTrfase_TrmA_CS"/>
</dbReference>
<comment type="caution">
    <text evidence="12">The sequence shown here is derived from an EMBL/GenBank/DDBJ whole genome shotgun (WGS) entry which is preliminary data.</text>
</comment>